<dbReference type="PANTHER" id="PTHR40462">
    <property type="entry name" value="CHROMOSOME 1, WHOLE GENOME SHOTGUN SEQUENCE"/>
    <property type="match status" value="1"/>
</dbReference>
<dbReference type="PANTHER" id="PTHR40462:SF1">
    <property type="entry name" value="EXPRESSED PROTEIN"/>
    <property type="match status" value="1"/>
</dbReference>
<name>A0AAN6Y7F3_9PEZI</name>
<keyword evidence="3" id="KW-1185">Reference proteome</keyword>
<feature type="compositionally biased region" description="Polar residues" evidence="1">
    <location>
        <begin position="1"/>
        <end position="14"/>
    </location>
</feature>
<comment type="caution">
    <text evidence="2">The sequence shown here is derived from an EMBL/GenBank/DDBJ whole genome shotgun (WGS) entry which is preliminary data.</text>
</comment>
<feature type="compositionally biased region" description="Low complexity" evidence="1">
    <location>
        <begin position="25"/>
        <end position="39"/>
    </location>
</feature>
<dbReference type="EMBL" id="MU858111">
    <property type="protein sequence ID" value="KAK4213285.1"/>
    <property type="molecule type" value="Genomic_DNA"/>
</dbReference>
<evidence type="ECO:0000256" key="1">
    <source>
        <dbReference type="SAM" id="MobiDB-lite"/>
    </source>
</evidence>
<organism evidence="2 3">
    <name type="scientific">Rhypophila decipiens</name>
    <dbReference type="NCBI Taxonomy" id="261697"/>
    <lineage>
        <taxon>Eukaryota</taxon>
        <taxon>Fungi</taxon>
        <taxon>Dikarya</taxon>
        <taxon>Ascomycota</taxon>
        <taxon>Pezizomycotina</taxon>
        <taxon>Sordariomycetes</taxon>
        <taxon>Sordariomycetidae</taxon>
        <taxon>Sordariales</taxon>
        <taxon>Naviculisporaceae</taxon>
        <taxon>Rhypophila</taxon>
    </lineage>
</organism>
<evidence type="ECO:0000313" key="3">
    <source>
        <dbReference type="Proteomes" id="UP001301769"/>
    </source>
</evidence>
<proteinExistence type="predicted"/>
<gene>
    <name evidence="2" type="ORF">QBC37DRAFT_400698</name>
</gene>
<accession>A0AAN6Y7F3</accession>
<dbReference type="Proteomes" id="UP001301769">
    <property type="component" value="Unassembled WGS sequence"/>
</dbReference>
<reference evidence="2" key="1">
    <citation type="journal article" date="2023" name="Mol. Phylogenet. Evol.">
        <title>Genome-scale phylogeny and comparative genomics of the fungal order Sordariales.</title>
        <authorList>
            <person name="Hensen N."/>
            <person name="Bonometti L."/>
            <person name="Westerberg I."/>
            <person name="Brannstrom I.O."/>
            <person name="Guillou S."/>
            <person name="Cros-Aarteil S."/>
            <person name="Calhoun S."/>
            <person name="Haridas S."/>
            <person name="Kuo A."/>
            <person name="Mondo S."/>
            <person name="Pangilinan J."/>
            <person name="Riley R."/>
            <person name="LaButti K."/>
            <person name="Andreopoulos B."/>
            <person name="Lipzen A."/>
            <person name="Chen C."/>
            <person name="Yan M."/>
            <person name="Daum C."/>
            <person name="Ng V."/>
            <person name="Clum A."/>
            <person name="Steindorff A."/>
            <person name="Ohm R.A."/>
            <person name="Martin F."/>
            <person name="Silar P."/>
            <person name="Natvig D.O."/>
            <person name="Lalanne C."/>
            <person name="Gautier V."/>
            <person name="Ament-Velasquez S.L."/>
            <person name="Kruys A."/>
            <person name="Hutchinson M.I."/>
            <person name="Powell A.J."/>
            <person name="Barry K."/>
            <person name="Miller A.N."/>
            <person name="Grigoriev I.V."/>
            <person name="Debuchy R."/>
            <person name="Gladieux P."/>
            <person name="Hiltunen Thoren M."/>
            <person name="Johannesson H."/>
        </authorList>
    </citation>
    <scope>NUCLEOTIDE SEQUENCE</scope>
    <source>
        <strain evidence="2">PSN293</strain>
    </source>
</reference>
<sequence length="119" mass="12729">MDFLNKVTSQITSDNKQELKPATAPAPASASAPAQQQSGGLLGKLGEVANTIGGGGPQSEHKEDFLDKTIDLVQEKVLKQGAQDNESAIEQAKDEKIAGFVREQYKKQFGNDFPGSIKK</sequence>
<reference evidence="2" key="2">
    <citation type="submission" date="2023-05" db="EMBL/GenBank/DDBJ databases">
        <authorList>
            <consortium name="Lawrence Berkeley National Laboratory"/>
            <person name="Steindorff A."/>
            <person name="Hensen N."/>
            <person name="Bonometti L."/>
            <person name="Westerberg I."/>
            <person name="Brannstrom I.O."/>
            <person name="Guillou S."/>
            <person name="Cros-Aarteil S."/>
            <person name="Calhoun S."/>
            <person name="Haridas S."/>
            <person name="Kuo A."/>
            <person name="Mondo S."/>
            <person name="Pangilinan J."/>
            <person name="Riley R."/>
            <person name="Labutti K."/>
            <person name="Andreopoulos B."/>
            <person name="Lipzen A."/>
            <person name="Chen C."/>
            <person name="Yanf M."/>
            <person name="Daum C."/>
            <person name="Ng V."/>
            <person name="Clum A."/>
            <person name="Ohm R."/>
            <person name="Martin F."/>
            <person name="Silar P."/>
            <person name="Natvig D."/>
            <person name="Lalanne C."/>
            <person name="Gautier V."/>
            <person name="Ament-Velasquez S.L."/>
            <person name="Kruys A."/>
            <person name="Hutchinson M.I."/>
            <person name="Powell A.J."/>
            <person name="Barry K."/>
            <person name="Miller A.N."/>
            <person name="Grigoriev I.V."/>
            <person name="Debuchy R."/>
            <person name="Gladieux P."/>
            <person name="Thoren M.H."/>
            <person name="Johannesson H."/>
        </authorList>
    </citation>
    <scope>NUCLEOTIDE SEQUENCE</scope>
    <source>
        <strain evidence="2">PSN293</strain>
    </source>
</reference>
<dbReference type="AlphaFoldDB" id="A0AAN6Y7F3"/>
<protein>
    <submittedName>
        <fullName evidence="2">Uncharacterized protein</fullName>
    </submittedName>
</protein>
<feature type="region of interest" description="Disordered" evidence="1">
    <location>
        <begin position="1"/>
        <end position="64"/>
    </location>
</feature>
<evidence type="ECO:0000313" key="2">
    <source>
        <dbReference type="EMBL" id="KAK4213285.1"/>
    </source>
</evidence>